<name>A0A0L6ULK5_9BASI</name>
<reference evidence="1 2" key="1">
    <citation type="submission" date="2015-08" db="EMBL/GenBank/DDBJ databases">
        <title>Next Generation Sequencing and Analysis of the Genome of Puccinia sorghi L Schw, the Causal Agent of Maize Common Rust.</title>
        <authorList>
            <person name="Rochi L."/>
            <person name="Burguener G."/>
            <person name="Darino M."/>
            <person name="Turjanski A."/>
            <person name="Kreff E."/>
            <person name="Dieguez M.J."/>
            <person name="Sacco F."/>
        </authorList>
    </citation>
    <scope>NUCLEOTIDE SEQUENCE [LARGE SCALE GENOMIC DNA]</scope>
    <source>
        <strain evidence="1 2">RO10H11247</strain>
    </source>
</reference>
<dbReference type="VEuPathDB" id="FungiDB:VP01_545g4"/>
<comment type="caution">
    <text evidence="1">The sequence shown here is derived from an EMBL/GenBank/DDBJ whole genome shotgun (WGS) entry which is preliminary data.</text>
</comment>
<sequence>MNLVQSHQSTTSLTIAFPNYEISPYAQPSCHSQILEPHPKYLKAQNLVQSPLLLSITEFFKKAIIEELNHQPQSWSDSIAIKFTYSDNQTIILNMITITKISIFPAYFDTPDDCFQIQLYKFGIFTRFRIFTRFGISTDWTGSSVSKAVQVDQMGHASQKVVRCLKLFIDEIFSFIQQCIVAGSIINNNGNNGLGGCTALRVHFQDIEIPVIGSWGTPSWLANLSRRNRCRRRRNIYDCSFFKSQFSNGFFTQLTLPSVFTAWCNSRCTAAEKYQLRGQCNCLGIILRVPDNLKACRFSGLTRQTQKLLSATVGHLLVYLCRRRTFSRTSTHHSAPIFEKTHSSSSSSTLLPSSQSTIINHHLAQTTTLQDHLSSPLSVDIFLHPFPTFIFILLLDLFWKLNCYSHLLLFFFFLQFIKHLLHHLINSSS</sequence>
<organism evidence="1 2">
    <name type="scientific">Puccinia sorghi</name>
    <dbReference type="NCBI Taxonomy" id="27349"/>
    <lineage>
        <taxon>Eukaryota</taxon>
        <taxon>Fungi</taxon>
        <taxon>Dikarya</taxon>
        <taxon>Basidiomycota</taxon>
        <taxon>Pucciniomycotina</taxon>
        <taxon>Pucciniomycetes</taxon>
        <taxon>Pucciniales</taxon>
        <taxon>Pucciniaceae</taxon>
        <taxon>Puccinia</taxon>
    </lineage>
</organism>
<proteinExistence type="predicted"/>
<protein>
    <submittedName>
        <fullName evidence="1">Uncharacterized protein</fullName>
    </submittedName>
</protein>
<dbReference type="Proteomes" id="UP000037035">
    <property type="component" value="Unassembled WGS sequence"/>
</dbReference>
<evidence type="ECO:0000313" key="1">
    <source>
        <dbReference type="EMBL" id="KNZ48715.1"/>
    </source>
</evidence>
<dbReference type="AlphaFoldDB" id="A0A0L6ULK5"/>
<keyword evidence="2" id="KW-1185">Reference proteome</keyword>
<evidence type="ECO:0000313" key="2">
    <source>
        <dbReference type="Proteomes" id="UP000037035"/>
    </source>
</evidence>
<accession>A0A0L6ULK5</accession>
<dbReference type="EMBL" id="LAVV01010675">
    <property type="protein sequence ID" value="KNZ48715.1"/>
    <property type="molecule type" value="Genomic_DNA"/>
</dbReference>
<gene>
    <name evidence="1" type="ORF">VP01_545g4</name>
</gene>